<accession>F8E5B5</accession>
<comment type="function">
    <text evidence="9">CRISPR (clustered regularly interspaced short palindromic repeat) is an adaptive immune system that provides protection against mobile genetic elements (viruses, transposable elements and conjugative plasmids). CRISPR clusters contain sequences complementary to antecedent mobile elements and target invading nucleic acids. CRISPR clusters are transcribed and processed into CRISPR RNA (crRNA).</text>
</comment>
<dbReference type="HOGENOM" id="CLU_133784_0_0_0"/>
<keyword evidence="12" id="KW-1185">Reference proteome</keyword>
<evidence type="ECO:0000256" key="8">
    <source>
        <dbReference type="ARBA" id="ARBA00023211"/>
    </source>
</evidence>
<dbReference type="Pfam" id="PF01930">
    <property type="entry name" value="Cas_Cas4"/>
    <property type="match status" value="1"/>
</dbReference>
<keyword evidence="1 9" id="KW-0540">Nuclease</keyword>
<evidence type="ECO:0000313" key="11">
    <source>
        <dbReference type="EMBL" id="AEI14611.1"/>
    </source>
</evidence>
<dbReference type="STRING" id="717231.Flexsi_0952"/>
<keyword evidence="5 9" id="KW-0408">Iron</keyword>
<reference evidence="11 12" key="1">
    <citation type="journal article" date="2011" name="Stand. Genomic Sci.">
        <title>Genome sequence of the moderately thermophilic halophile Flexistipes sinusarabici strain (MAS10).</title>
        <authorList>
            <person name="Lapidus A."/>
            <person name="Chertkov O."/>
            <person name="Nolan M."/>
            <person name="Lucas S."/>
            <person name="Hammon N."/>
            <person name="Deshpande S."/>
            <person name="Cheng J.F."/>
            <person name="Tapia R."/>
            <person name="Han C."/>
            <person name="Goodwin L."/>
            <person name="Pitluck S."/>
            <person name="Liolios K."/>
            <person name="Pagani I."/>
            <person name="Ivanova N."/>
            <person name="Huntemann M."/>
            <person name="Mavromatis K."/>
            <person name="Mikhailova N."/>
            <person name="Pati A."/>
            <person name="Chen A."/>
            <person name="Palaniappan K."/>
            <person name="Land M."/>
            <person name="Hauser L."/>
            <person name="Brambilla E.M."/>
            <person name="Rohde M."/>
            <person name="Abt B."/>
            <person name="Spring S."/>
            <person name="Goker M."/>
            <person name="Bristow J."/>
            <person name="Eisen J.A."/>
            <person name="Markowitz V."/>
            <person name="Hugenholtz P."/>
            <person name="Kyrpides N.C."/>
            <person name="Klenk H.P."/>
            <person name="Woyke T."/>
        </authorList>
    </citation>
    <scope>NUCLEOTIDE SEQUENCE [LARGE SCALE GENOMIC DNA]</scope>
    <source>
        <strain evidence="12">DSM 4947 / MAS 10</strain>
    </source>
</reference>
<evidence type="ECO:0000256" key="9">
    <source>
        <dbReference type="RuleBase" id="RU365022"/>
    </source>
</evidence>
<dbReference type="GO" id="GO:0051536">
    <property type="term" value="F:iron-sulfur cluster binding"/>
    <property type="evidence" value="ECO:0007669"/>
    <property type="project" value="UniProtKB-KW"/>
</dbReference>
<dbReference type="InterPro" id="IPR013343">
    <property type="entry name" value="CRISPR-assoc_prot_Cas4"/>
</dbReference>
<sequence length="164" mass="19584">MLNPIVTGTQINYYFVCKRKLWLFSHNISMEQYSESVEIGKIVHETSYERKRKEIELDGIKIDFFDKNKGIIHEVKKSKAIEDAHIWQLKYYIYYFRQLGINVTGKINYPLIRKTENIDLNDEDIYHIVNICDKINEITSRETPPDVINEKICKKCSYFELCYV</sequence>
<dbReference type="NCBIfam" id="TIGR00372">
    <property type="entry name" value="cas4"/>
    <property type="match status" value="1"/>
</dbReference>
<feature type="domain" description="DUF83" evidence="10">
    <location>
        <begin position="7"/>
        <end position="163"/>
    </location>
</feature>
<keyword evidence="8 9" id="KW-0464">Manganese</keyword>
<reference evidence="12" key="2">
    <citation type="submission" date="2011-06" db="EMBL/GenBank/DDBJ databases">
        <title>The complete genome of Flexistipes sinusarabici DSM 4947.</title>
        <authorList>
            <person name="Lucas S."/>
            <person name="Han J."/>
            <person name="Lapidus A."/>
            <person name="Bruce D."/>
            <person name="Goodwin L."/>
            <person name="Pitluck S."/>
            <person name="Peters L."/>
            <person name="Kyrpides N."/>
            <person name="Mavromatis K."/>
            <person name="Ivanova N."/>
            <person name="Mikhailova N."/>
            <person name="Chertkov O."/>
            <person name="Detter J.C."/>
            <person name="Tapia R."/>
            <person name="Han C."/>
            <person name="Land M."/>
            <person name="Hauser L."/>
            <person name="Markowitz V."/>
            <person name="Cheng J.-F."/>
            <person name="Hugenholtz P."/>
            <person name="Woyke T."/>
            <person name="Wu D."/>
            <person name="Spring S."/>
            <person name="Schroeder M."/>
            <person name="Brambilla E."/>
            <person name="Klenk H.-P."/>
            <person name="Eisen J.A."/>
        </authorList>
    </citation>
    <scope>NUCLEOTIDE SEQUENCE [LARGE SCALE GENOMIC DNA]</scope>
    <source>
        <strain evidence="12">DSM 4947 / MAS 10</strain>
    </source>
</reference>
<dbReference type="GO" id="GO:0046872">
    <property type="term" value="F:metal ion binding"/>
    <property type="evidence" value="ECO:0007669"/>
    <property type="project" value="UniProtKB-KW"/>
</dbReference>
<evidence type="ECO:0000256" key="3">
    <source>
        <dbReference type="ARBA" id="ARBA00022801"/>
    </source>
</evidence>
<dbReference type="KEGG" id="fsi:Flexsi_0952"/>
<comment type="cofactor">
    <cofactor evidence="9">
        <name>iron-sulfur cluster</name>
        <dbReference type="ChEBI" id="CHEBI:30408"/>
    </cofactor>
</comment>
<evidence type="ECO:0000256" key="6">
    <source>
        <dbReference type="ARBA" id="ARBA00023014"/>
    </source>
</evidence>
<dbReference type="InterPro" id="IPR022765">
    <property type="entry name" value="Dna2/Cas4_DUF83"/>
</dbReference>
<evidence type="ECO:0000256" key="4">
    <source>
        <dbReference type="ARBA" id="ARBA00022839"/>
    </source>
</evidence>
<keyword evidence="6 9" id="KW-0411">Iron-sulfur</keyword>
<name>F8E5B5_FLESM</name>
<comment type="similarity">
    <text evidence="9">Belongs to the CRISPR-associated exonuclease Cas4 family.</text>
</comment>
<dbReference type="Proteomes" id="UP000006621">
    <property type="component" value="Chromosome"/>
</dbReference>
<comment type="cofactor">
    <cofactor evidence="9">
        <name>Mg(2+)</name>
        <dbReference type="ChEBI" id="CHEBI:18420"/>
    </cofactor>
    <cofactor evidence="9">
        <name>Mn(2+)</name>
        <dbReference type="ChEBI" id="CHEBI:29035"/>
    </cofactor>
    <text evidence="9">Mg(2+) or Mn(2+) required for ssDNA cleavage activity.</text>
</comment>
<keyword evidence="2 9" id="KW-0479">Metal-binding</keyword>
<evidence type="ECO:0000256" key="5">
    <source>
        <dbReference type="ARBA" id="ARBA00023004"/>
    </source>
</evidence>
<dbReference type="eggNOG" id="COG1468">
    <property type="taxonomic scope" value="Bacteria"/>
</dbReference>
<keyword evidence="3 9" id="KW-0378">Hydrolase</keyword>
<gene>
    <name evidence="11" type="ordered locus">Flexsi_0952</name>
</gene>
<proteinExistence type="inferred from homology"/>
<organism evidence="11 12">
    <name type="scientific">Flexistipes sinusarabici (strain ATCC 49648 / DSM 4947 / MAS 10)</name>
    <dbReference type="NCBI Taxonomy" id="717231"/>
    <lineage>
        <taxon>Bacteria</taxon>
        <taxon>Pseudomonadati</taxon>
        <taxon>Deferribacterota</taxon>
        <taxon>Deferribacteres</taxon>
        <taxon>Deferribacterales</taxon>
        <taxon>Flexistipitaceae</taxon>
        <taxon>Flexistipes</taxon>
    </lineage>
</organism>
<dbReference type="AlphaFoldDB" id="F8E5B5"/>
<dbReference type="GO" id="GO:0051607">
    <property type="term" value="P:defense response to virus"/>
    <property type="evidence" value="ECO:0007669"/>
    <property type="project" value="UniProtKB-KW"/>
</dbReference>
<evidence type="ECO:0000256" key="7">
    <source>
        <dbReference type="ARBA" id="ARBA00023118"/>
    </source>
</evidence>
<dbReference type="Gene3D" id="3.90.320.10">
    <property type="match status" value="1"/>
</dbReference>
<evidence type="ECO:0000259" key="10">
    <source>
        <dbReference type="Pfam" id="PF01930"/>
    </source>
</evidence>
<dbReference type="OrthoDB" id="9794720at2"/>
<dbReference type="InterPro" id="IPR011604">
    <property type="entry name" value="PDDEXK-like_dom_sf"/>
</dbReference>
<keyword evidence="4 9" id="KW-0269">Exonuclease</keyword>
<dbReference type="PANTHER" id="PTHR37168:SF1">
    <property type="entry name" value="CRISPR-ASSOCIATED EXONUCLEASE CAS4"/>
    <property type="match status" value="1"/>
</dbReference>
<keyword evidence="7 9" id="KW-0051">Antiviral defense</keyword>
<dbReference type="EMBL" id="CP002858">
    <property type="protein sequence ID" value="AEI14611.1"/>
    <property type="molecule type" value="Genomic_DNA"/>
</dbReference>
<evidence type="ECO:0000256" key="1">
    <source>
        <dbReference type="ARBA" id="ARBA00022722"/>
    </source>
</evidence>
<dbReference type="RefSeq" id="WP_013886101.1">
    <property type="nucleotide sequence ID" value="NC_015672.1"/>
</dbReference>
<evidence type="ECO:0000256" key="2">
    <source>
        <dbReference type="ARBA" id="ARBA00022723"/>
    </source>
</evidence>
<dbReference type="EC" id="3.1.12.1" evidence="9"/>
<dbReference type="GO" id="GO:0004527">
    <property type="term" value="F:exonuclease activity"/>
    <property type="evidence" value="ECO:0007669"/>
    <property type="project" value="UniProtKB-KW"/>
</dbReference>
<dbReference type="PANTHER" id="PTHR37168">
    <property type="entry name" value="CRISPR-ASSOCIATED EXONUCLEASE CAS4"/>
    <property type="match status" value="1"/>
</dbReference>
<protein>
    <recommendedName>
        <fullName evidence="9">CRISPR-associated exonuclease Cas4</fullName>
        <ecNumber evidence="9">3.1.12.1</ecNumber>
    </recommendedName>
</protein>
<evidence type="ECO:0000313" key="12">
    <source>
        <dbReference type="Proteomes" id="UP000006621"/>
    </source>
</evidence>